<dbReference type="PROSITE" id="PS50262">
    <property type="entry name" value="G_PROTEIN_RECEP_F1_2"/>
    <property type="match status" value="1"/>
</dbReference>
<sequence>MDSTITGDSTLAGATATPFTRGCLLYFYMVGTLLGGSFIIIGLIGNCISLIILGKERKKSSTIQALCLLAVADTGLLLAYCLFPIMDTPWALRINYFGIYPGVHMFEVARICNQVSAFLTMILMWQRYVAVCLPHKAKQLCTVRIVNRVSACATLAAVVFYLPNFFLYTFKTGDDGIFYAVSNSMMHNEHFQMIYSVILTYLVSYIIPVVSLLCMSVAILKSLKSHSNSAATSANSQHARKDLTKSSMAIVVIYLVCQTLQPIRRILMWAYDPYMETGGCGGQLFYFSYVPHIALMFNSAANFGIYILFARGFRKKLIVFLTRRNAVGPTDSYESKTKPGNSKGNTNTQAPTGIGNKGPIATAPGLEIMKFSDAMVQSGRGNPGTI</sequence>
<feature type="transmembrane region" description="Helical" evidence="6">
    <location>
        <begin position="246"/>
        <end position="264"/>
    </location>
</feature>
<keyword evidence="2 6" id="KW-0812">Transmembrane</keyword>
<reference evidence="10" key="1">
    <citation type="submission" date="2012-12" db="EMBL/GenBank/DDBJ databases">
        <authorList>
            <person name="Hellsten U."/>
            <person name="Grimwood J."/>
            <person name="Chapman J.A."/>
            <person name="Shapiro H."/>
            <person name="Aerts A."/>
            <person name="Otillar R.P."/>
            <person name="Terry A.Y."/>
            <person name="Boore J.L."/>
            <person name="Simakov O."/>
            <person name="Marletaz F."/>
            <person name="Cho S.-J."/>
            <person name="Edsinger-Gonzales E."/>
            <person name="Havlak P."/>
            <person name="Kuo D.-H."/>
            <person name="Larsson T."/>
            <person name="Lv J."/>
            <person name="Arendt D."/>
            <person name="Savage R."/>
            <person name="Osoegawa K."/>
            <person name="de Jong P."/>
            <person name="Lindberg D.R."/>
            <person name="Seaver E.C."/>
            <person name="Weisblat D.A."/>
            <person name="Putnam N.H."/>
            <person name="Grigoriev I.V."/>
            <person name="Rokhsar D.S."/>
        </authorList>
    </citation>
    <scope>NUCLEOTIDE SEQUENCE</scope>
    <source>
        <strain evidence="10">I ESC-2004</strain>
    </source>
</reference>
<evidence type="ECO:0000256" key="6">
    <source>
        <dbReference type="SAM" id="Phobius"/>
    </source>
</evidence>
<keyword evidence="10" id="KW-1185">Reference proteome</keyword>
<dbReference type="EMBL" id="KB306280">
    <property type="protein sequence ID" value="ELU00016.1"/>
    <property type="molecule type" value="Genomic_DNA"/>
</dbReference>
<evidence type="ECO:0000313" key="9">
    <source>
        <dbReference type="EnsemblMetazoa" id="CapteP206560"/>
    </source>
</evidence>
<feature type="transmembrane region" description="Helical" evidence="6">
    <location>
        <begin position="284"/>
        <end position="309"/>
    </location>
</feature>
<evidence type="ECO:0000256" key="1">
    <source>
        <dbReference type="ARBA" id="ARBA00004370"/>
    </source>
</evidence>
<comment type="subcellular location">
    <subcellularLocation>
        <location evidence="1">Membrane</location>
    </subcellularLocation>
</comment>
<feature type="transmembrane region" description="Helical" evidence="6">
    <location>
        <begin position="25"/>
        <end position="53"/>
    </location>
</feature>
<gene>
    <name evidence="8" type="ORF">CAPTEDRAFT_206560</name>
</gene>
<dbReference type="InterPro" id="IPR052954">
    <property type="entry name" value="GPCR-Ligand_Int"/>
</dbReference>
<dbReference type="PANTHER" id="PTHR46641:SF2">
    <property type="entry name" value="FMRFAMIDE RECEPTOR"/>
    <property type="match status" value="1"/>
</dbReference>
<dbReference type="Pfam" id="PF00001">
    <property type="entry name" value="7tm_1"/>
    <property type="match status" value="1"/>
</dbReference>
<name>R7UA49_CAPTE</name>
<evidence type="ECO:0000256" key="2">
    <source>
        <dbReference type="ARBA" id="ARBA00022692"/>
    </source>
</evidence>
<feature type="transmembrane region" description="Helical" evidence="6">
    <location>
        <begin position="193"/>
        <end position="220"/>
    </location>
</feature>
<dbReference type="InterPro" id="IPR017452">
    <property type="entry name" value="GPCR_Rhodpsn_7TM"/>
</dbReference>
<dbReference type="GO" id="GO:0004930">
    <property type="term" value="F:G protein-coupled receptor activity"/>
    <property type="evidence" value="ECO:0007669"/>
    <property type="project" value="InterPro"/>
</dbReference>
<reference evidence="9" key="3">
    <citation type="submission" date="2015-06" db="UniProtKB">
        <authorList>
            <consortium name="EnsemblMetazoa"/>
        </authorList>
    </citation>
    <scope>IDENTIFICATION</scope>
</reference>
<reference evidence="8 10" key="2">
    <citation type="journal article" date="2013" name="Nature">
        <title>Insights into bilaterian evolution from three spiralian genomes.</title>
        <authorList>
            <person name="Simakov O."/>
            <person name="Marletaz F."/>
            <person name="Cho S.J."/>
            <person name="Edsinger-Gonzales E."/>
            <person name="Havlak P."/>
            <person name="Hellsten U."/>
            <person name="Kuo D.H."/>
            <person name="Larsson T."/>
            <person name="Lv J."/>
            <person name="Arendt D."/>
            <person name="Savage R."/>
            <person name="Osoegawa K."/>
            <person name="de Jong P."/>
            <person name="Grimwood J."/>
            <person name="Chapman J.A."/>
            <person name="Shapiro H."/>
            <person name="Aerts A."/>
            <person name="Otillar R.P."/>
            <person name="Terry A.Y."/>
            <person name="Boore J.L."/>
            <person name="Grigoriev I.V."/>
            <person name="Lindberg D.R."/>
            <person name="Seaver E.C."/>
            <person name="Weisblat D.A."/>
            <person name="Putnam N.H."/>
            <person name="Rokhsar D.S."/>
        </authorList>
    </citation>
    <scope>NUCLEOTIDE SEQUENCE</scope>
    <source>
        <strain evidence="8 10">I ESC-2004</strain>
    </source>
</reference>
<keyword evidence="4 6" id="KW-0472">Membrane</keyword>
<proteinExistence type="predicted"/>
<dbReference type="STRING" id="283909.R7UA49"/>
<evidence type="ECO:0000313" key="10">
    <source>
        <dbReference type="Proteomes" id="UP000014760"/>
    </source>
</evidence>
<dbReference type="Gene3D" id="1.20.1070.10">
    <property type="entry name" value="Rhodopsin 7-helix transmembrane proteins"/>
    <property type="match status" value="1"/>
</dbReference>
<protein>
    <recommendedName>
        <fullName evidence="7">G-protein coupled receptors family 1 profile domain-containing protein</fullName>
    </recommendedName>
</protein>
<dbReference type="InterPro" id="IPR000276">
    <property type="entry name" value="GPCR_Rhodpsn"/>
</dbReference>
<dbReference type="PANTHER" id="PTHR46641">
    <property type="entry name" value="FMRFAMIDE RECEPTOR-RELATED"/>
    <property type="match status" value="1"/>
</dbReference>
<organism evidence="8">
    <name type="scientific">Capitella teleta</name>
    <name type="common">Polychaete worm</name>
    <dbReference type="NCBI Taxonomy" id="283909"/>
    <lineage>
        <taxon>Eukaryota</taxon>
        <taxon>Metazoa</taxon>
        <taxon>Spiralia</taxon>
        <taxon>Lophotrochozoa</taxon>
        <taxon>Annelida</taxon>
        <taxon>Polychaeta</taxon>
        <taxon>Sedentaria</taxon>
        <taxon>Scolecida</taxon>
        <taxon>Capitellidae</taxon>
        <taxon>Capitella</taxon>
    </lineage>
</organism>
<feature type="compositionally biased region" description="Polar residues" evidence="5">
    <location>
        <begin position="338"/>
        <end position="351"/>
    </location>
</feature>
<dbReference type="SUPFAM" id="SSF81321">
    <property type="entry name" value="Family A G protein-coupled receptor-like"/>
    <property type="match status" value="1"/>
</dbReference>
<evidence type="ECO:0000256" key="5">
    <source>
        <dbReference type="SAM" id="MobiDB-lite"/>
    </source>
</evidence>
<dbReference type="AlphaFoldDB" id="R7UA49"/>
<dbReference type="CDD" id="cd14978">
    <property type="entry name" value="7tmA_FMRFamide_R-like"/>
    <property type="match status" value="1"/>
</dbReference>
<dbReference type="HOGENOM" id="CLU_009579_24_7_1"/>
<dbReference type="Proteomes" id="UP000014760">
    <property type="component" value="Unassembled WGS sequence"/>
</dbReference>
<feature type="transmembrane region" description="Helical" evidence="6">
    <location>
        <begin position="145"/>
        <end position="162"/>
    </location>
</feature>
<feature type="transmembrane region" description="Helical" evidence="6">
    <location>
        <begin position="105"/>
        <end position="125"/>
    </location>
</feature>
<evidence type="ECO:0000256" key="4">
    <source>
        <dbReference type="ARBA" id="ARBA00023136"/>
    </source>
</evidence>
<evidence type="ECO:0000259" key="7">
    <source>
        <dbReference type="PROSITE" id="PS50262"/>
    </source>
</evidence>
<feature type="transmembrane region" description="Helical" evidence="6">
    <location>
        <begin position="65"/>
        <end position="85"/>
    </location>
</feature>
<dbReference type="EnsemblMetazoa" id="CapteT206560">
    <property type="protein sequence ID" value="CapteP206560"/>
    <property type="gene ID" value="CapteG206560"/>
</dbReference>
<keyword evidence="3 6" id="KW-1133">Transmembrane helix</keyword>
<dbReference type="OMA" id="SCVATID"/>
<dbReference type="GO" id="GO:0016020">
    <property type="term" value="C:membrane"/>
    <property type="evidence" value="ECO:0007669"/>
    <property type="project" value="UniProtKB-SubCell"/>
</dbReference>
<evidence type="ECO:0000313" key="8">
    <source>
        <dbReference type="EMBL" id="ELU00016.1"/>
    </source>
</evidence>
<dbReference type="PRINTS" id="PR00237">
    <property type="entry name" value="GPCRRHODOPSN"/>
</dbReference>
<accession>R7UA49</accession>
<evidence type="ECO:0000256" key="3">
    <source>
        <dbReference type="ARBA" id="ARBA00022989"/>
    </source>
</evidence>
<dbReference type="EMBL" id="AMQN01009811">
    <property type="status" value="NOT_ANNOTATED_CDS"/>
    <property type="molecule type" value="Genomic_DNA"/>
</dbReference>
<feature type="domain" description="G-protein coupled receptors family 1 profile" evidence="7">
    <location>
        <begin position="45"/>
        <end position="306"/>
    </location>
</feature>
<feature type="region of interest" description="Disordered" evidence="5">
    <location>
        <begin position="329"/>
        <end position="356"/>
    </location>
</feature>